<comment type="caution">
    <text evidence="7">The sequence shown here is derived from an EMBL/GenBank/DDBJ whole genome shotgun (WGS) entry which is preliminary data.</text>
</comment>
<dbReference type="PANTHER" id="PTHR11662:SF450">
    <property type="entry name" value="BLR1003 PROTEIN"/>
    <property type="match status" value="1"/>
</dbReference>
<evidence type="ECO:0000256" key="1">
    <source>
        <dbReference type="ARBA" id="ARBA00004651"/>
    </source>
</evidence>
<dbReference type="InterPro" id="IPR011701">
    <property type="entry name" value="MFS"/>
</dbReference>
<dbReference type="RefSeq" id="WP_344893786.1">
    <property type="nucleotide sequence ID" value="NZ_BAAAZP010000212.1"/>
</dbReference>
<feature type="transmembrane region" description="Helical" evidence="5">
    <location>
        <begin position="276"/>
        <end position="297"/>
    </location>
</feature>
<keyword evidence="4 5" id="KW-0472">Membrane</keyword>
<keyword evidence="2 5" id="KW-0812">Transmembrane</keyword>
<feature type="transmembrane region" description="Helical" evidence="5">
    <location>
        <begin position="368"/>
        <end position="391"/>
    </location>
</feature>
<evidence type="ECO:0000256" key="4">
    <source>
        <dbReference type="ARBA" id="ARBA00023136"/>
    </source>
</evidence>
<dbReference type="InterPro" id="IPR020846">
    <property type="entry name" value="MFS_dom"/>
</dbReference>
<comment type="subcellular location">
    <subcellularLocation>
        <location evidence="1">Cell membrane</location>
        <topology evidence="1">Multi-pass membrane protein</topology>
    </subcellularLocation>
</comment>
<feature type="transmembrane region" description="Helical" evidence="5">
    <location>
        <begin position="235"/>
        <end position="256"/>
    </location>
</feature>
<evidence type="ECO:0000259" key="6">
    <source>
        <dbReference type="PROSITE" id="PS50850"/>
    </source>
</evidence>
<accession>A0ABP7DWU2</accession>
<name>A0ABP7DWU2_9ACTN</name>
<dbReference type="PANTHER" id="PTHR11662">
    <property type="entry name" value="SOLUTE CARRIER FAMILY 17"/>
    <property type="match status" value="1"/>
</dbReference>
<keyword evidence="8" id="KW-1185">Reference proteome</keyword>
<dbReference type="Pfam" id="PF07690">
    <property type="entry name" value="MFS_1"/>
    <property type="match status" value="1"/>
</dbReference>
<feature type="transmembrane region" description="Helical" evidence="5">
    <location>
        <begin position="154"/>
        <end position="175"/>
    </location>
</feature>
<evidence type="ECO:0000313" key="8">
    <source>
        <dbReference type="Proteomes" id="UP001500902"/>
    </source>
</evidence>
<feature type="transmembrane region" description="Helical" evidence="5">
    <location>
        <begin position="92"/>
        <end position="112"/>
    </location>
</feature>
<sequence>MTVNESLAPYGALPPSSPRYKARAWGVTAVLVLSSVVVFLDKALLGLVAKPMSAELGMSAAGFGTLGSASYVLFGLTCIAVSFAAQRISPRWVLLVCGLLWAIGQVPAIVAATGGMLYASRIVVGAAEGPANPLSMTVLYSWFPNERRGLPQALYTAGAAVAKIALAPVLTLIIIGFGWRAGFLTVGALALAWSVLWLATGRQGPYGAAPARGDQPQPGHTTRISWRRALLNRTFIGCFLAYFAQNALAAIIFTWLPSYFENALGFSPEAAGSLFGLPSALGIVALVTTGAVTDRLLRTGVTSRRARGLLGGACLTGAGILLTCLPLIHTPLPAIALLMLGYGISVTVNTFANPAVAELVPPAQRAGILGAFSGLSVTAGIASPIITGWLLDRAATPEAGYTTAFLLSGILLAVAGVLFALLVDPERDRHNPLRSNHVPA</sequence>
<protein>
    <submittedName>
        <fullName evidence="7">MFS transporter</fullName>
    </submittedName>
</protein>
<proteinExistence type="predicted"/>
<reference evidence="8" key="1">
    <citation type="journal article" date="2019" name="Int. J. Syst. Evol. Microbiol.">
        <title>The Global Catalogue of Microorganisms (GCM) 10K type strain sequencing project: providing services to taxonomists for standard genome sequencing and annotation.</title>
        <authorList>
            <consortium name="The Broad Institute Genomics Platform"/>
            <consortium name="The Broad Institute Genome Sequencing Center for Infectious Disease"/>
            <person name="Wu L."/>
            <person name="Ma J."/>
        </authorList>
    </citation>
    <scope>NUCLEOTIDE SEQUENCE [LARGE SCALE GENOMIC DNA]</scope>
    <source>
        <strain evidence="8">JCM 16904</strain>
    </source>
</reference>
<dbReference type="Gene3D" id="1.20.1250.20">
    <property type="entry name" value="MFS general substrate transporter like domains"/>
    <property type="match status" value="2"/>
</dbReference>
<dbReference type="Proteomes" id="UP001500902">
    <property type="component" value="Unassembled WGS sequence"/>
</dbReference>
<feature type="transmembrane region" description="Helical" evidence="5">
    <location>
        <begin position="60"/>
        <end position="85"/>
    </location>
</feature>
<feature type="transmembrane region" description="Helical" evidence="5">
    <location>
        <begin position="403"/>
        <end position="423"/>
    </location>
</feature>
<dbReference type="PROSITE" id="PS50850">
    <property type="entry name" value="MFS"/>
    <property type="match status" value="1"/>
</dbReference>
<dbReference type="InterPro" id="IPR050382">
    <property type="entry name" value="MFS_Na/Anion_cotransporter"/>
</dbReference>
<evidence type="ECO:0000256" key="2">
    <source>
        <dbReference type="ARBA" id="ARBA00022692"/>
    </source>
</evidence>
<feature type="transmembrane region" description="Helical" evidence="5">
    <location>
        <begin position="22"/>
        <end position="40"/>
    </location>
</feature>
<dbReference type="EMBL" id="BAAAZP010000212">
    <property type="protein sequence ID" value="GAA3711128.1"/>
    <property type="molecule type" value="Genomic_DNA"/>
</dbReference>
<feature type="transmembrane region" description="Helical" evidence="5">
    <location>
        <begin position="309"/>
        <end position="328"/>
    </location>
</feature>
<feature type="transmembrane region" description="Helical" evidence="5">
    <location>
        <begin position="181"/>
        <end position="199"/>
    </location>
</feature>
<evidence type="ECO:0000256" key="5">
    <source>
        <dbReference type="SAM" id="Phobius"/>
    </source>
</evidence>
<feature type="transmembrane region" description="Helical" evidence="5">
    <location>
        <begin position="118"/>
        <end position="142"/>
    </location>
</feature>
<keyword evidence="3 5" id="KW-1133">Transmembrane helix</keyword>
<evidence type="ECO:0000313" key="7">
    <source>
        <dbReference type="EMBL" id="GAA3711128.1"/>
    </source>
</evidence>
<evidence type="ECO:0000256" key="3">
    <source>
        <dbReference type="ARBA" id="ARBA00022989"/>
    </source>
</evidence>
<feature type="domain" description="Major facilitator superfamily (MFS) profile" evidence="6">
    <location>
        <begin position="27"/>
        <end position="427"/>
    </location>
</feature>
<organism evidence="7 8">
    <name type="scientific">Nonomuraea antimicrobica</name>
    <dbReference type="NCBI Taxonomy" id="561173"/>
    <lineage>
        <taxon>Bacteria</taxon>
        <taxon>Bacillati</taxon>
        <taxon>Actinomycetota</taxon>
        <taxon>Actinomycetes</taxon>
        <taxon>Streptosporangiales</taxon>
        <taxon>Streptosporangiaceae</taxon>
        <taxon>Nonomuraea</taxon>
    </lineage>
</organism>
<feature type="transmembrane region" description="Helical" evidence="5">
    <location>
        <begin position="334"/>
        <end position="356"/>
    </location>
</feature>
<gene>
    <name evidence="7" type="ORF">GCM10022224_090730</name>
</gene>
<dbReference type="InterPro" id="IPR036259">
    <property type="entry name" value="MFS_trans_sf"/>
</dbReference>
<dbReference type="SUPFAM" id="SSF103473">
    <property type="entry name" value="MFS general substrate transporter"/>
    <property type="match status" value="1"/>
</dbReference>